<dbReference type="InterPro" id="IPR015943">
    <property type="entry name" value="WD40/YVTN_repeat-like_dom_sf"/>
</dbReference>
<dbReference type="InterPro" id="IPR011044">
    <property type="entry name" value="Quino_amine_DH_bsu"/>
</dbReference>
<dbReference type="Proteomes" id="UP000826651">
    <property type="component" value="Unassembled WGS sequence"/>
</dbReference>
<dbReference type="EMBL" id="JAGSHT010000024">
    <property type="protein sequence ID" value="MBZ2199220.1"/>
    <property type="molecule type" value="Genomic_DNA"/>
</dbReference>
<sequence length="752" mass="82123">MTLDSITLDRRLFLGGGFAAAGLVLTPWQAQASPVRQPARADPDDPEVTRFTSQNPGIRYLGQPVNSQIGARAPRIALEDGRWVEYQVYKGSANTDLPATFAVTDIETGDVVRSIKMPTAEAAFDITVATDGKVYLPSYYDYRLWQYDPATKQLNDLGPLDVDTQRDHAFGAGFGPDGMAFFGTYSGSRLHRFEPDTGTIRNLGTVDPDEDYIHFICWDPASNAIFCTTGGKRAAVWRIEDLGMGAKTKIIDGSTIPLLDTVSFLGMLDCVEGHLISRTGGSLIVTDLYGNLEYYTGGREIAAYHAVPASDGSGFFFSEYGALQKYDFGTHTFSPTAGTVRSYISSGTELPGNIIVGSDMGGPFTLNYVTGERTEHEPSFRQPTLIQKIFPGPGERMFASGYMVGLAEINTEGGEPNDTLNQGQFESWIVRDGLMYLGAYGFSKFSRYDPDVPGTAPKQLFTSAGEDLDRPFGMAYNPERDEVYMGSVPVYGQYQGGLAIYEFGTGRVTHLKEEIVENQSIVSVVYNPHDKLVYLGTTIDGGMGNTPTSITTEGQVIVFDPATRTVVRSFVPVHSRQGVTGLLVDPDGSVWGVAEEQLMKIATDGTVRTFGAVSRRYPGAPDYVWAWAYLNWSALDGMIYGTARGHLFRVDPSTGVVTTVADDGASWGATDQGGDVYFSYRTHLFKYLVPQPISGQPTTVQKLLAVEAYAQGRDVVFPADYPAEWRAIFARIEERVAAGRADELREEYGGEL</sequence>
<accession>A0ABS7SGE7</accession>
<organism evidence="1 2">
    <name type="scientific">Occultella gossypii</name>
    <dbReference type="NCBI Taxonomy" id="2800820"/>
    <lineage>
        <taxon>Bacteria</taxon>
        <taxon>Bacillati</taxon>
        <taxon>Actinomycetota</taxon>
        <taxon>Actinomycetes</taxon>
        <taxon>Micrococcales</taxon>
        <taxon>Ruaniaceae</taxon>
        <taxon>Occultella</taxon>
    </lineage>
</organism>
<dbReference type="SUPFAM" id="SSF50969">
    <property type="entry name" value="YVTN repeat-like/Quinoprotein amine dehydrogenase"/>
    <property type="match status" value="1"/>
</dbReference>
<gene>
    <name evidence="1" type="ORF">KCQ71_23950</name>
</gene>
<dbReference type="RefSeq" id="WP_223411230.1">
    <property type="nucleotide sequence ID" value="NZ_JAGSHT010000024.1"/>
</dbReference>
<reference evidence="1 2" key="1">
    <citation type="submission" date="2021-04" db="EMBL/GenBank/DDBJ databases">
        <title>Ruania sp. nov., isolated from sandy soil of mangrove forest.</title>
        <authorList>
            <person name="Ge X."/>
            <person name="Huang R."/>
            <person name="Liu W."/>
        </authorList>
    </citation>
    <scope>NUCLEOTIDE SEQUENCE [LARGE SCALE GENOMIC DNA]</scope>
    <source>
        <strain evidence="1 2">N2-46</strain>
    </source>
</reference>
<dbReference type="SUPFAM" id="SSF63829">
    <property type="entry name" value="Calcium-dependent phosphotriesterase"/>
    <property type="match status" value="1"/>
</dbReference>
<dbReference type="PROSITE" id="PS51318">
    <property type="entry name" value="TAT"/>
    <property type="match status" value="1"/>
</dbReference>
<proteinExistence type="predicted"/>
<dbReference type="Gene3D" id="2.130.10.10">
    <property type="entry name" value="YVTN repeat-like/Quinoprotein amine dehydrogenase"/>
    <property type="match status" value="1"/>
</dbReference>
<comment type="caution">
    <text evidence="1">The sequence shown here is derived from an EMBL/GenBank/DDBJ whole genome shotgun (WGS) entry which is preliminary data.</text>
</comment>
<dbReference type="InterPro" id="IPR006311">
    <property type="entry name" value="TAT_signal"/>
</dbReference>
<keyword evidence="2" id="KW-1185">Reference proteome</keyword>
<evidence type="ECO:0000313" key="2">
    <source>
        <dbReference type="Proteomes" id="UP000826651"/>
    </source>
</evidence>
<evidence type="ECO:0000313" key="1">
    <source>
        <dbReference type="EMBL" id="MBZ2199220.1"/>
    </source>
</evidence>
<protein>
    <submittedName>
        <fullName evidence="1">Uncharacterized protein</fullName>
    </submittedName>
</protein>
<dbReference type="SUPFAM" id="SSF50978">
    <property type="entry name" value="WD40 repeat-like"/>
    <property type="match status" value="1"/>
</dbReference>
<dbReference type="InterPro" id="IPR036322">
    <property type="entry name" value="WD40_repeat_dom_sf"/>
</dbReference>
<name>A0ABS7SGE7_9MICO</name>